<dbReference type="InterPro" id="IPR018957">
    <property type="entry name" value="Znf_C3HC4_RING-type"/>
</dbReference>
<dbReference type="SMART" id="SM00061">
    <property type="entry name" value="MATH"/>
    <property type="match status" value="1"/>
</dbReference>
<keyword evidence="8" id="KW-0175">Coiled coil</keyword>
<dbReference type="STRING" id="283909.R7TNR4"/>
<dbReference type="PANTHER" id="PTHR10131">
    <property type="entry name" value="TNF RECEPTOR ASSOCIATED FACTOR"/>
    <property type="match status" value="1"/>
</dbReference>
<keyword evidence="5 7" id="KW-0863">Zinc-finger</keyword>
<dbReference type="GO" id="GO:0007165">
    <property type="term" value="P:signal transduction"/>
    <property type="evidence" value="ECO:0007669"/>
    <property type="project" value="InterPro"/>
</dbReference>
<feature type="zinc finger region" description="TRAF-type" evidence="7">
    <location>
        <begin position="105"/>
        <end position="143"/>
    </location>
</feature>
<dbReference type="InterPro" id="IPR001841">
    <property type="entry name" value="Znf_RING"/>
</dbReference>
<dbReference type="CDD" id="cd00270">
    <property type="entry name" value="MATH_TRAF_C"/>
    <property type="match status" value="1"/>
</dbReference>
<dbReference type="Pfam" id="PF00097">
    <property type="entry name" value="zf-C3HC4"/>
    <property type="match status" value="1"/>
</dbReference>
<dbReference type="InterPro" id="IPR013083">
    <property type="entry name" value="Znf_RING/FYVE/PHD"/>
</dbReference>
<name>R7TNR4_CAPTE</name>
<reference evidence="13 15" key="2">
    <citation type="journal article" date="2013" name="Nature">
        <title>Insights into bilaterian evolution from three spiralian genomes.</title>
        <authorList>
            <person name="Simakov O."/>
            <person name="Marletaz F."/>
            <person name="Cho S.J."/>
            <person name="Edsinger-Gonzales E."/>
            <person name="Havlak P."/>
            <person name="Hellsten U."/>
            <person name="Kuo D.H."/>
            <person name="Larsson T."/>
            <person name="Lv J."/>
            <person name="Arendt D."/>
            <person name="Savage R."/>
            <person name="Osoegawa K."/>
            <person name="de Jong P."/>
            <person name="Grimwood J."/>
            <person name="Chapman J.A."/>
            <person name="Shapiro H."/>
            <person name="Aerts A."/>
            <person name="Otillar R.P."/>
            <person name="Terry A.Y."/>
            <person name="Boore J.L."/>
            <person name="Grigoriev I.V."/>
            <person name="Lindberg D.R."/>
            <person name="Seaver E.C."/>
            <person name="Weisblat D.A."/>
            <person name="Putnam N.H."/>
            <person name="Rokhsar D.S."/>
        </authorList>
    </citation>
    <scope>NUCLEOTIDE SEQUENCE</scope>
    <source>
        <strain evidence="13 15">I ESC-2004</strain>
    </source>
</reference>
<dbReference type="Pfam" id="PF21355">
    <property type="entry name" value="TRAF-mep_MATH"/>
    <property type="match status" value="1"/>
</dbReference>
<evidence type="ECO:0000256" key="6">
    <source>
        <dbReference type="ARBA" id="ARBA00022833"/>
    </source>
</evidence>
<dbReference type="OrthoDB" id="5947827at2759"/>
<dbReference type="SUPFAM" id="SSF57850">
    <property type="entry name" value="RING/U-box"/>
    <property type="match status" value="1"/>
</dbReference>
<feature type="region of interest" description="Disordered" evidence="9">
    <location>
        <begin position="420"/>
        <end position="444"/>
    </location>
</feature>
<evidence type="ECO:0000313" key="14">
    <source>
        <dbReference type="EnsemblMetazoa" id="CapteP93479"/>
    </source>
</evidence>
<evidence type="ECO:0000256" key="3">
    <source>
        <dbReference type="ARBA" id="ARBA00022723"/>
    </source>
</evidence>
<evidence type="ECO:0000256" key="7">
    <source>
        <dbReference type="PROSITE-ProRule" id="PRU00207"/>
    </source>
</evidence>
<dbReference type="AlphaFoldDB" id="R7TNR4"/>
<dbReference type="InterPro" id="IPR001293">
    <property type="entry name" value="Znf_TRAF"/>
</dbReference>
<dbReference type="EMBL" id="KB309212">
    <property type="protein sequence ID" value="ELT95187.1"/>
    <property type="molecule type" value="Genomic_DNA"/>
</dbReference>
<evidence type="ECO:0000259" key="11">
    <source>
        <dbReference type="PROSITE" id="PS50144"/>
    </source>
</evidence>
<feature type="compositionally biased region" description="Polar residues" evidence="9">
    <location>
        <begin position="424"/>
        <end position="433"/>
    </location>
</feature>
<evidence type="ECO:0000256" key="4">
    <source>
        <dbReference type="ARBA" id="ARBA00022737"/>
    </source>
</evidence>
<protein>
    <recommendedName>
        <fullName evidence="16">TNF receptor-associated factor</fullName>
    </recommendedName>
</protein>
<evidence type="ECO:0000256" key="2">
    <source>
        <dbReference type="ARBA" id="ARBA00022490"/>
    </source>
</evidence>
<dbReference type="SMART" id="SM00184">
    <property type="entry name" value="RING"/>
    <property type="match status" value="1"/>
</dbReference>
<dbReference type="InterPro" id="IPR012227">
    <property type="entry name" value="TNF_rcpt-assoc_TRAF_met"/>
</dbReference>
<evidence type="ECO:0000256" key="1">
    <source>
        <dbReference type="ARBA" id="ARBA00004496"/>
    </source>
</evidence>
<comment type="subcellular location">
    <subcellularLocation>
        <location evidence="1">Cytoplasm</location>
    </subcellularLocation>
</comment>
<keyword evidence="6 7" id="KW-0862">Zinc</keyword>
<dbReference type="Gene3D" id="2.60.210.10">
    <property type="entry name" value="Apoptosis, Tumor Necrosis Factor Receptor Associated Protein 2, Chain A"/>
    <property type="match status" value="1"/>
</dbReference>
<dbReference type="EnsemblMetazoa" id="CapteT93479">
    <property type="protein sequence ID" value="CapteP93479"/>
    <property type="gene ID" value="CapteG93479"/>
</dbReference>
<dbReference type="PROSITE" id="PS50089">
    <property type="entry name" value="ZF_RING_2"/>
    <property type="match status" value="1"/>
</dbReference>
<evidence type="ECO:0000313" key="15">
    <source>
        <dbReference type="Proteomes" id="UP000014760"/>
    </source>
</evidence>
<dbReference type="InterPro" id="IPR002083">
    <property type="entry name" value="MATH/TRAF_dom"/>
</dbReference>
<dbReference type="OMA" id="TCEFCMT"/>
<feature type="domain" description="TRAF-type" evidence="12">
    <location>
        <begin position="151"/>
        <end position="197"/>
    </location>
</feature>
<evidence type="ECO:0000313" key="13">
    <source>
        <dbReference type="EMBL" id="ELT95187.1"/>
    </source>
</evidence>
<feature type="domain" description="TRAF-type" evidence="12">
    <location>
        <begin position="105"/>
        <end position="143"/>
    </location>
</feature>
<dbReference type="PIRSF" id="PIRSF015614">
    <property type="entry name" value="TRAF"/>
    <property type="match status" value="1"/>
</dbReference>
<dbReference type="GO" id="GO:0005737">
    <property type="term" value="C:cytoplasm"/>
    <property type="evidence" value="ECO:0007669"/>
    <property type="project" value="UniProtKB-SubCell"/>
</dbReference>
<sequence length="475" mass="53966">MEDLPLPEFVNLDKSFLCSICKEPLRNPMQTFCGHHACCSCLEGYMEEAHAVSAAASREEEEGERTVAAAPICPAQERNCHTVTKENIFLDRAIQKRLERQAAYCPNKCLGCVETLMWKDVPQHLESSCVFRQVECPLCKEDIIFSCVDKHQEEECPQKLMDCPNFCQTAQMKRSDLSLHMLRCNNICPYITLGCDFSVSTIAPERAEGDDDDDAAATNPEAAAAAAAAVLTTHEEESMKEHLRLTMKRLSEQEIENQRLRDELEMRLERKCQENVSAATPNNLDGLDETLRCLLLKHDKTITELVNALKSVDQQMQYSPDLLGMGEMVWKISGINAMRRAATKDTIKYIYSPVFFTHPYGYKLCLRAYINGDGLGKGTHLSLFFVILQGDYDATLQWPFSGTVKMKLLSQDKNFSDHYKEFRSSPNSNSFQRPKNERNPPTGFPEFSTHTLTWAKPYYLNDEIYIKTSVRLTSN</sequence>
<reference evidence="15" key="1">
    <citation type="submission" date="2012-12" db="EMBL/GenBank/DDBJ databases">
        <authorList>
            <person name="Hellsten U."/>
            <person name="Grimwood J."/>
            <person name="Chapman J.A."/>
            <person name="Shapiro H."/>
            <person name="Aerts A."/>
            <person name="Otillar R.P."/>
            <person name="Terry A.Y."/>
            <person name="Boore J.L."/>
            <person name="Simakov O."/>
            <person name="Marletaz F."/>
            <person name="Cho S.-J."/>
            <person name="Edsinger-Gonzales E."/>
            <person name="Havlak P."/>
            <person name="Kuo D.-H."/>
            <person name="Larsson T."/>
            <person name="Lv J."/>
            <person name="Arendt D."/>
            <person name="Savage R."/>
            <person name="Osoegawa K."/>
            <person name="de Jong P."/>
            <person name="Lindberg D.R."/>
            <person name="Seaver E.C."/>
            <person name="Weisblat D.A."/>
            <person name="Putnam N.H."/>
            <person name="Grigoriev I.V."/>
            <person name="Rokhsar D.S."/>
        </authorList>
    </citation>
    <scope>NUCLEOTIDE SEQUENCE</scope>
    <source>
        <strain evidence="15">I ESC-2004</strain>
    </source>
</reference>
<proteinExistence type="predicted"/>
<dbReference type="PROSITE" id="PS50144">
    <property type="entry name" value="MATH"/>
    <property type="match status" value="1"/>
</dbReference>
<evidence type="ECO:0000256" key="5">
    <source>
        <dbReference type="ARBA" id="ARBA00022771"/>
    </source>
</evidence>
<dbReference type="GO" id="GO:0043122">
    <property type="term" value="P:regulation of canonical NF-kappaB signal transduction"/>
    <property type="evidence" value="ECO:0007669"/>
    <property type="project" value="TreeGrafter"/>
</dbReference>
<evidence type="ECO:0000256" key="9">
    <source>
        <dbReference type="SAM" id="MobiDB-lite"/>
    </source>
</evidence>
<dbReference type="HOGENOM" id="CLU_021061_4_1_1"/>
<dbReference type="PROSITE" id="PS50145">
    <property type="entry name" value="ZF_TRAF"/>
    <property type="match status" value="2"/>
</dbReference>
<feature type="domain" description="MATH" evidence="11">
    <location>
        <begin position="325"/>
        <end position="470"/>
    </location>
</feature>
<dbReference type="SUPFAM" id="SSF49599">
    <property type="entry name" value="TRAF domain-like"/>
    <property type="match status" value="2"/>
</dbReference>
<keyword evidence="4" id="KW-0677">Repeat</keyword>
<dbReference type="InterPro" id="IPR049342">
    <property type="entry name" value="TRAF1-6_MATH_dom"/>
</dbReference>
<accession>R7TNR4</accession>
<dbReference type="Gene3D" id="3.30.40.10">
    <property type="entry name" value="Zinc/RING finger domain, C3HC4 (zinc finger)"/>
    <property type="match status" value="3"/>
</dbReference>
<keyword evidence="2" id="KW-0963">Cytoplasm</keyword>
<keyword evidence="15" id="KW-1185">Reference proteome</keyword>
<reference evidence="14" key="3">
    <citation type="submission" date="2015-06" db="UniProtKB">
        <authorList>
            <consortium name="EnsemblMetazoa"/>
        </authorList>
    </citation>
    <scope>IDENTIFICATION</scope>
</reference>
<gene>
    <name evidence="13" type="ORF">CAPTEDRAFT_93479</name>
</gene>
<feature type="domain" description="RING-type" evidence="10">
    <location>
        <begin position="18"/>
        <end position="74"/>
    </location>
</feature>
<dbReference type="EMBL" id="AMQN01011962">
    <property type="status" value="NOT_ANNOTATED_CDS"/>
    <property type="molecule type" value="Genomic_DNA"/>
</dbReference>
<evidence type="ECO:0000259" key="12">
    <source>
        <dbReference type="PROSITE" id="PS50145"/>
    </source>
</evidence>
<evidence type="ECO:0008006" key="16">
    <source>
        <dbReference type="Google" id="ProtNLM"/>
    </source>
</evidence>
<evidence type="ECO:0000259" key="10">
    <source>
        <dbReference type="PROSITE" id="PS50089"/>
    </source>
</evidence>
<dbReference type="GO" id="GO:0042981">
    <property type="term" value="P:regulation of apoptotic process"/>
    <property type="evidence" value="ECO:0007669"/>
    <property type="project" value="InterPro"/>
</dbReference>
<dbReference type="Proteomes" id="UP000014760">
    <property type="component" value="Unassembled WGS sequence"/>
</dbReference>
<dbReference type="GO" id="GO:0008270">
    <property type="term" value="F:zinc ion binding"/>
    <property type="evidence" value="ECO:0007669"/>
    <property type="project" value="UniProtKB-KW"/>
</dbReference>
<dbReference type="Pfam" id="PF02176">
    <property type="entry name" value="zf-TRAF"/>
    <property type="match status" value="1"/>
</dbReference>
<dbReference type="PANTHER" id="PTHR10131:SF94">
    <property type="entry name" value="TNF RECEPTOR-ASSOCIATED FACTOR 4"/>
    <property type="match status" value="1"/>
</dbReference>
<dbReference type="InterPro" id="IPR008974">
    <property type="entry name" value="TRAF-like"/>
</dbReference>
<feature type="coiled-coil region" evidence="8">
    <location>
        <begin position="243"/>
        <end position="270"/>
    </location>
</feature>
<keyword evidence="3 7" id="KW-0479">Metal-binding</keyword>
<feature type="zinc finger region" description="TRAF-type" evidence="7">
    <location>
        <begin position="151"/>
        <end position="197"/>
    </location>
</feature>
<evidence type="ECO:0000256" key="8">
    <source>
        <dbReference type="SAM" id="Coils"/>
    </source>
</evidence>
<organism evidence="13">
    <name type="scientific">Capitella teleta</name>
    <name type="common">Polychaete worm</name>
    <dbReference type="NCBI Taxonomy" id="283909"/>
    <lineage>
        <taxon>Eukaryota</taxon>
        <taxon>Metazoa</taxon>
        <taxon>Spiralia</taxon>
        <taxon>Lophotrochozoa</taxon>
        <taxon>Annelida</taxon>
        <taxon>Polychaeta</taxon>
        <taxon>Sedentaria</taxon>
        <taxon>Scolecida</taxon>
        <taxon>Capitellidae</taxon>
        <taxon>Capitella</taxon>
    </lineage>
</organism>